<sequence>MSSHPYSQRVVIIGGGFAGAATAIKLIDAAAVPLRLTIVDPAADIGRGIAYSTPDPDHVVNGVAQLFGLFPEDPDHLVRWLAERAARGGWQAPDGNFPKSSPPRWLYGDYVNDTFRQAVARGEGRVAFEHVRERAVDLDAGADGVSVRLASGRQLPADRVILATGLYPRRSPVTAPEGVRAEQYYVDDLWKDGIDPSIFRKRHVLLLGSSLTMLDSLITLEKGGFRGHYTIVSRRGLIVQPRRDVTPLENGLADVAVPATALGALRIAQRLRRAIAAQGDDWQRLAPTLRAHLPVFWTGLSTRERLRFVRHLRSYWDISLHRAAAASHAFLARVEAQGRVTRLGARVLGLEIRPGGGVAVSLRRRGEREPATLHADAVINSAGHEFDWTRIDDPLVASLLAKGFVRPHATRYGIDADPETLSAIGRDGVPSSVLSAVGHPLRGVSWESSAIREQLEEAIQLSRVLFAARPEETQRRAAAG</sequence>
<feature type="domain" description="FAD-dependent urate hydroxylase HpyO/Asp monooxygenase CreE-like FAD/NAD(P)-binding" evidence="1">
    <location>
        <begin position="11"/>
        <end position="165"/>
    </location>
</feature>
<evidence type="ECO:0000259" key="1">
    <source>
        <dbReference type="Pfam" id="PF13454"/>
    </source>
</evidence>
<name>A0ABX0V577_9HYPH</name>
<dbReference type="Pfam" id="PF13454">
    <property type="entry name" value="NAD_binding_9"/>
    <property type="match status" value="1"/>
</dbReference>
<dbReference type="RefSeq" id="WP_166955210.1">
    <property type="nucleotide sequence ID" value="NZ_JAASQI010000009.1"/>
</dbReference>
<keyword evidence="3" id="KW-1185">Reference proteome</keyword>
<organism evidence="2 3">
    <name type="scientific">Pseudochelatococcus lubricantis</name>
    <dbReference type="NCBI Taxonomy" id="1538102"/>
    <lineage>
        <taxon>Bacteria</taxon>
        <taxon>Pseudomonadati</taxon>
        <taxon>Pseudomonadota</taxon>
        <taxon>Alphaproteobacteria</taxon>
        <taxon>Hyphomicrobiales</taxon>
        <taxon>Chelatococcaceae</taxon>
        <taxon>Pseudochelatococcus</taxon>
    </lineage>
</organism>
<protein>
    <submittedName>
        <fullName evidence="2">NAD(P)/FAD-binding protein YdhS</fullName>
    </submittedName>
</protein>
<evidence type="ECO:0000313" key="2">
    <source>
        <dbReference type="EMBL" id="NIJ59654.1"/>
    </source>
</evidence>
<dbReference type="InterPro" id="IPR052189">
    <property type="entry name" value="L-asp_N-monooxygenase_NS-form"/>
</dbReference>
<dbReference type="SUPFAM" id="SSF51905">
    <property type="entry name" value="FAD/NAD(P)-binding domain"/>
    <property type="match status" value="2"/>
</dbReference>
<evidence type="ECO:0000313" key="3">
    <source>
        <dbReference type="Proteomes" id="UP001429580"/>
    </source>
</evidence>
<dbReference type="Gene3D" id="3.50.50.60">
    <property type="entry name" value="FAD/NAD(P)-binding domain"/>
    <property type="match status" value="1"/>
</dbReference>
<proteinExistence type="predicted"/>
<reference evidence="2 3" key="1">
    <citation type="submission" date="2020-03" db="EMBL/GenBank/DDBJ databases">
        <title>Genomic Encyclopedia of Type Strains, Phase IV (KMG-IV): sequencing the most valuable type-strain genomes for metagenomic binning, comparative biology and taxonomic classification.</title>
        <authorList>
            <person name="Goeker M."/>
        </authorList>
    </citation>
    <scope>NUCLEOTIDE SEQUENCE [LARGE SCALE GENOMIC DNA]</scope>
    <source>
        <strain evidence="2 3">DSM 103870</strain>
    </source>
</reference>
<dbReference type="PANTHER" id="PTHR40254:SF1">
    <property type="entry name" value="BLR0577 PROTEIN"/>
    <property type="match status" value="1"/>
</dbReference>
<gene>
    <name evidence="2" type="ORF">FHS82_003512</name>
</gene>
<dbReference type="EMBL" id="JAASQI010000009">
    <property type="protein sequence ID" value="NIJ59654.1"/>
    <property type="molecule type" value="Genomic_DNA"/>
</dbReference>
<dbReference type="PRINTS" id="PR00368">
    <property type="entry name" value="FADPNR"/>
</dbReference>
<dbReference type="InterPro" id="IPR036188">
    <property type="entry name" value="FAD/NAD-bd_sf"/>
</dbReference>
<comment type="caution">
    <text evidence="2">The sequence shown here is derived from an EMBL/GenBank/DDBJ whole genome shotgun (WGS) entry which is preliminary data.</text>
</comment>
<accession>A0ABX0V577</accession>
<dbReference type="Proteomes" id="UP001429580">
    <property type="component" value="Unassembled WGS sequence"/>
</dbReference>
<dbReference type="PANTHER" id="PTHR40254">
    <property type="entry name" value="BLR0577 PROTEIN"/>
    <property type="match status" value="1"/>
</dbReference>
<dbReference type="InterPro" id="IPR038732">
    <property type="entry name" value="HpyO/CreE_NAD-binding"/>
</dbReference>